<evidence type="ECO:0000313" key="2">
    <source>
        <dbReference type="EMBL" id="BAS95588.1"/>
    </source>
</evidence>
<keyword evidence="3" id="KW-1185">Reference proteome</keyword>
<name>A0A0P0WRL5_ORYSJ</name>
<dbReference type="PaxDb" id="39947-A0A0P0WRL5"/>
<reference evidence="2 3" key="3">
    <citation type="journal article" date="2013" name="Rice">
        <title>Improvement of the Oryza sativa Nipponbare reference genome using next generation sequence and optical map data.</title>
        <authorList>
            <person name="Kawahara Y."/>
            <person name="de la Bastide M."/>
            <person name="Hamilton J.P."/>
            <person name="Kanamori H."/>
            <person name="McCombie W.R."/>
            <person name="Ouyang S."/>
            <person name="Schwartz D.C."/>
            <person name="Tanaka T."/>
            <person name="Wu J."/>
            <person name="Zhou S."/>
            <person name="Childs K.L."/>
            <person name="Davidson R.M."/>
            <person name="Lin H."/>
            <person name="Quesada-Ocampo L."/>
            <person name="Vaillancourt B."/>
            <person name="Sakai H."/>
            <person name="Lee S.S."/>
            <person name="Kim J."/>
            <person name="Numa H."/>
            <person name="Itoh T."/>
            <person name="Buell C.R."/>
            <person name="Matsumoto T."/>
        </authorList>
    </citation>
    <scope>NUCLEOTIDE SEQUENCE [LARGE SCALE GENOMIC DNA]</scope>
    <source>
        <strain evidence="3">cv. Nipponbare</strain>
    </source>
</reference>
<feature type="non-terminal residue" evidence="2">
    <location>
        <position position="217"/>
    </location>
</feature>
<feature type="compositionally biased region" description="Basic and acidic residues" evidence="1">
    <location>
        <begin position="156"/>
        <end position="166"/>
    </location>
</feature>
<accession>A0A0P0WRL5</accession>
<dbReference type="Proteomes" id="UP000059680">
    <property type="component" value="Chromosome 5"/>
</dbReference>
<sequence length="217" mass="22352">MKCSLALSTIPNLHAARGEAAVRAAARRVTADGLLALAERFGEAAEADERGGAVAAARGAVRAQRHRLVVVPQRLAVMALLVPLVPGPGHLLETPAAALRRRRPRVAAVVRTGVNAASRGSHAAAASHDAAVAIVPRAGSKHVGTGASGRRRRRARDAAGRADVTGRQRIGQRRARRAPAAAASSSSSAPGAAAPAGEYQRPRSGAAVPWRPRRVPL</sequence>
<protein>
    <submittedName>
        <fullName evidence="2">Os05g0587350 protein</fullName>
    </submittedName>
</protein>
<reference evidence="3" key="1">
    <citation type="journal article" date="2005" name="Nature">
        <title>The map-based sequence of the rice genome.</title>
        <authorList>
            <consortium name="International rice genome sequencing project (IRGSP)"/>
            <person name="Matsumoto T."/>
            <person name="Wu J."/>
            <person name="Kanamori H."/>
            <person name="Katayose Y."/>
            <person name="Fujisawa M."/>
            <person name="Namiki N."/>
            <person name="Mizuno H."/>
            <person name="Yamamoto K."/>
            <person name="Antonio B.A."/>
            <person name="Baba T."/>
            <person name="Sakata K."/>
            <person name="Nagamura Y."/>
            <person name="Aoki H."/>
            <person name="Arikawa K."/>
            <person name="Arita K."/>
            <person name="Bito T."/>
            <person name="Chiden Y."/>
            <person name="Fujitsuka N."/>
            <person name="Fukunaka R."/>
            <person name="Hamada M."/>
            <person name="Harada C."/>
            <person name="Hayashi A."/>
            <person name="Hijishita S."/>
            <person name="Honda M."/>
            <person name="Hosokawa S."/>
            <person name="Ichikawa Y."/>
            <person name="Idonuma A."/>
            <person name="Iijima M."/>
            <person name="Ikeda M."/>
            <person name="Ikeno M."/>
            <person name="Ito K."/>
            <person name="Ito S."/>
            <person name="Ito T."/>
            <person name="Ito Y."/>
            <person name="Ito Y."/>
            <person name="Iwabuchi A."/>
            <person name="Kamiya K."/>
            <person name="Karasawa W."/>
            <person name="Kurita K."/>
            <person name="Katagiri S."/>
            <person name="Kikuta A."/>
            <person name="Kobayashi H."/>
            <person name="Kobayashi N."/>
            <person name="Machita K."/>
            <person name="Maehara T."/>
            <person name="Masukawa M."/>
            <person name="Mizubayashi T."/>
            <person name="Mukai Y."/>
            <person name="Nagasaki H."/>
            <person name="Nagata Y."/>
            <person name="Naito S."/>
            <person name="Nakashima M."/>
            <person name="Nakama Y."/>
            <person name="Nakamichi Y."/>
            <person name="Nakamura M."/>
            <person name="Meguro A."/>
            <person name="Negishi M."/>
            <person name="Ohta I."/>
            <person name="Ohta T."/>
            <person name="Okamoto M."/>
            <person name="Ono N."/>
            <person name="Saji S."/>
            <person name="Sakaguchi M."/>
            <person name="Sakai K."/>
            <person name="Shibata M."/>
            <person name="Shimokawa T."/>
            <person name="Song J."/>
            <person name="Takazaki Y."/>
            <person name="Terasawa K."/>
            <person name="Tsugane M."/>
            <person name="Tsuji K."/>
            <person name="Ueda S."/>
            <person name="Waki K."/>
            <person name="Yamagata H."/>
            <person name="Yamamoto M."/>
            <person name="Yamamoto S."/>
            <person name="Yamane H."/>
            <person name="Yoshiki S."/>
            <person name="Yoshihara R."/>
            <person name="Yukawa K."/>
            <person name="Zhong H."/>
            <person name="Yano M."/>
            <person name="Yuan Q."/>
            <person name="Ouyang S."/>
            <person name="Liu J."/>
            <person name="Jones K.M."/>
            <person name="Gansberger K."/>
            <person name="Moffat K."/>
            <person name="Hill J."/>
            <person name="Bera J."/>
            <person name="Fadrosh D."/>
            <person name="Jin S."/>
            <person name="Johri S."/>
            <person name="Kim M."/>
            <person name="Overton L."/>
            <person name="Reardon M."/>
            <person name="Tsitrin T."/>
            <person name="Vuong H."/>
            <person name="Weaver B."/>
            <person name="Ciecko A."/>
            <person name="Tallon L."/>
            <person name="Jackson J."/>
            <person name="Pai G."/>
            <person name="Aken S.V."/>
            <person name="Utterback T."/>
            <person name="Reidmuller S."/>
            <person name="Feldblyum T."/>
            <person name="Hsiao J."/>
            <person name="Zismann V."/>
            <person name="Iobst S."/>
            <person name="de Vazeille A.R."/>
            <person name="Buell C.R."/>
            <person name="Ying K."/>
            <person name="Li Y."/>
            <person name="Lu T."/>
            <person name="Huang Y."/>
            <person name="Zhao Q."/>
            <person name="Feng Q."/>
            <person name="Zhang L."/>
            <person name="Zhu J."/>
            <person name="Weng Q."/>
            <person name="Mu J."/>
            <person name="Lu Y."/>
            <person name="Fan D."/>
            <person name="Liu Y."/>
            <person name="Guan J."/>
            <person name="Zhang Y."/>
            <person name="Yu S."/>
            <person name="Liu X."/>
            <person name="Zhang Y."/>
            <person name="Hong G."/>
            <person name="Han B."/>
            <person name="Choisne N."/>
            <person name="Demange N."/>
            <person name="Orjeda G."/>
            <person name="Samain S."/>
            <person name="Cattolico L."/>
            <person name="Pelletier E."/>
            <person name="Couloux A."/>
            <person name="Segurens B."/>
            <person name="Wincker P."/>
            <person name="D'Hont A."/>
            <person name="Scarpelli C."/>
            <person name="Weissenbach J."/>
            <person name="Salanoubat M."/>
            <person name="Quetier F."/>
            <person name="Yu Y."/>
            <person name="Kim H.R."/>
            <person name="Rambo T."/>
            <person name="Currie J."/>
            <person name="Collura K."/>
            <person name="Luo M."/>
            <person name="Yang T."/>
            <person name="Ammiraju J.S.S."/>
            <person name="Engler F."/>
            <person name="Soderlund C."/>
            <person name="Wing R.A."/>
            <person name="Palmer L.E."/>
            <person name="de la Bastide M."/>
            <person name="Spiegel L."/>
            <person name="Nascimento L."/>
            <person name="Zutavern T."/>
            <person name="O'Shaughnessy A."/>
            <person name="Dike S."/>
            <person name="Dedhia N."/>
            <person name="Preston R."/>
            <person name="Balija V."/>
            <person name="McCombie W.R."/>
            <person name="Chow T."/>
            <person name="Chen H."/>
            <person name="Chung M."/>
            <person name="Chen C."/>
            <person name="Shaw J."/>
            <person name="Wu H."/>
            <person name="Hsiao K."/>
            <person name="Chao Y."/>
            <person name="Chu M."/>
            <person name="Cheng C."/>
            <person name="Hour A."/>
            <person name="Lee P."/>
            <person name="Lin S."/>
            <person name="Lin Y."/>
            <person name="Liou J."/>
            <person name="Liu S."/>
            <person name="Hsing Y."/>
            <person name="Raghuvanshi S."/>
            <person name="Mohanty A."/>
            <person name="Bharti A.K."/>
            <person name="Gaur A."/>
            <person name="Gupta V."/>
            <person name="Kumar D."/>
            <person name="Ravi V."/>
            <person name="Vij S."/>
            <person name="Kapur A."/>
            <person name="Khurana P."/>
            <person name="Khurana P."/>
            <person name="Khurana J.P."/>
            <person name="Tyagi A.K."/>
            <person name="Gaikwad K."/>
            <person name="Singh A."/>
            <person name="Dalal V."/>
            <person name="Srivastava S."/>
            <person name="Dixit A."/>
            <person name="Pal A.K."/>
            <person name="Ghazi I.A."/>
            <person name="Yadav M."/>
            <person name="Pandit A."/>
            <person name="Bhargava A."/>
            <person name="Sureshbabu K."/>
            <person name="Batra K."/>
            <person name="Sharma T.R."/>
            <person name="Mohapatra T."/>
            <person name="Singh N.K."/>
            <person name="Messing J."/>
            <person name="Nelson A.B."/>
            <person name="Fuks G."/>
            <person name="Kavchok S."/>
            <person name="Keizer G."/>
            <person name="Linton E."/>
            <person name="Llaca V."/>
            <person name="Song R."/>
            <person name="Tanyolac B."/>
            <person name="Young S."/>
            <person name="Ho-Il K."/>
            <person name="Hahn J.H."/>
            <person name="Sangsakoo G."/>
            <person name="Vanavichit A."/>
            <person name="de Mattos Luiz.A.T."/>
            <person name="Zimmer P.D."/>
            <person name="Malone G."/>
            <person name="Dellagostin O."/>
            <person name="de Oliveira A.C."/>
            <person name="Bevan M."/>
            <person name="Bancroft I."/>
            <person name="Minx P."/>
            <person name="Cordum H."/>
            <person name="Wilson R."/>
            <person name="Cheng Z."/>
            <person name="Jin W."/>
            <person name="Jiang J."/>
            <person name="Leong S.A."/>
            <person name="Iwama H."/>
            <person name="Gojobori T."/>
            <person name="Itoh T."/>
            <person name="Niimura Y."/>
            <person name="Fujii Y."/>
            <person name="Habara T."/>
            <person name="Sakai H."/>
            <person name="Sato Y."/>
            <person name="Wilson G."/>
            <person name="Kumar K."/>
            <person name="McCouch S."/>
            <person name="Juretic N."/>
            <person name="Hoen D."/>
            <person name="Wright S."/>
            <person name="Bruskiewich R."/>
            <person name="Bureau T."/>
            <person name="Miyao A."/>
            <person name="Hirochika H."/>
            <person name="Nishikawa T."/>
            <person name="Kadowaki K."/>
            <person name="Sugiura M."/>
            <person name="Burr B."/>
            <person name="Sasaki T."/>
        </authorList>
    </citation>
    <scope>NUCLEOTIDE SEQUENCE [LARGE SCALE GENOMIC DNA]</scope>
    <source>
        <strain evidence="3">cv. Nipponbare</strain>
    </source>
</reference>
<reference evidence="2 3" key="2">
    <citation type="journal article" date="2013" name="Plant Cell Physiol.">
        <title>Rice Annotation Project Database (RAP-DB): an integrative and interactive database for rice genomics.</title>
        <authorList>
            <person name="Sakai H."/>
            <person name="Lee S.S."/>
            <person name="Tanaka T."/>
            <person name="Numa H."/>
            <person name="Kim J."/>
            <person name="Kawahara Y."/>
            <person name="Wakimoto H."/>
            <person name="Yang C.C."/>
            <person name="Iwamoto M."/>
            <person name="Abe T."/>
            <person name="Yamada Y."/>
            <person name="Muto A."/>
            <person name="Inokuchi H."/>
            <person name="Ikemura T."/>
            <person name="Matsumoto T."/>
            <person name="Sasaki T."/>
            <person name="Itoh T."/>
        </authorList>
    </citation>
    <scope>NUCLEOTIDE SEQUENCE [LARGE SCALE GENOMIC DNA]</scope>
    <source>
        <strain evidence="3">cv. Nipponbare</strain>
    </source>
</reference>
<dbReference type="InParanoid" id="A0A0P0WRL5"/>
<gene>
    <name evidence="2" type="ordered locus">Os05g0587350</name>
    <name evidence="2" type="ORF">OSNPB_050587350</name>
</gene>
<dbReference type="AlphaFoldDB" id="A0A0P0WRL5"/>
<evidence type="ECO:0000313" key="3">
    <source>
        <dbReference type="Proteomes" id="UP000059680"/>
    </source>
</evidence>
<proteinExistence type="predicted"/>
<dbReference type="EMBL" id="AP014961">
    <property type="protein sequence ID" value="BAS95588.1"/>
    <property type="molecule type" value="Genomic_DNA"/>
</dbReference>
<feature type="compositionally biased region" description="Low complexity" evidence="1">
    <location>
        <begin position="178"/>
        <end position="197"/>
    </location>
</feature>
<dbReference type="Gramene" id="Os05t0587350-00">
    <property type="protein sequence ID" value="Os05t0587350-00"/>
    <property type="gene ID" value="Os05g0587350"/>
</dbReference>
<organism evidence="2 3">
    <name type="scientific">Oryza sativa subsp. japonica</name>
    <name type="common">Rice</name>
    <dbReference type="NCBI Taxonomy" id="39947"/>
    <lineage>
        <taxon>Eukaryota</taxon>
        <taxon>Viridiplantae</taxon>
        <taxon>Streptophyta</taxon>
        <taxon>Embryophyta</taxon>
        <taxon>Tracheophyta</taxon>
        <taxon>Spermatophyta</taxon>
        <taxon>Magnoliopsida</taxon>
        <taxon>Liliopsida</taxon>
        <taxon>Poales</taxon>
        <taxon>Poaceae</taxon>
        <taxon>BOP clade</taxon>
        <taxon>Oryzoideae</taxon>
        <taxon>Oryzeae</taxon>
        <taxon>Oryzinae</taxon>
        <taxon>Oryza</taxon>
        <taxon>Oryza sativa</taxon>
    </lineage>
</organism>
<feature type="region of interest" description="Disordered" evidence="1">
    <location>
        <begin position="136"/>
        <end position="217"/>
    </location>
</feature>
<evidence type="ECO:0000256" key="1">
    <source>
        <dbReference type="SAM" id="MobiDB-lite"/>
    </source>
</evidence>